<name>A0ACD3YKL4_FUSSC</name>
<organism evidence="1 2">
    <name type="scientific">Fusarium solani subsp. cucurbitae</name>
    <name type="common">Neocosmosporum cucurbitae</name>
    <dbReference type="NCBI Taxonomy" id="2747967"/>
    <lineage>
        <taxon>Eukaryota</taxon>
        <taxon>Fungi</taxon>
        <taxon>Dikarya</taxon>
        <taxon>Ascomycota</taxon>
        <taxon>Pezizomycotina</taxon>
        <taxon>Sordariomycetes</taxon>
        <taxon>Hypocreomycetidae</taxon>
        <taxon>Hypocreales</taxon>
        <taxon>Nectriaceae</taxon>
        <taxon>Fusarium</taxon>
        <taxon>Fusarium solani species complex</taxon>
    </lineage>
</organism>
<gene>
    <name evidence="1" type="ORF">LCI18_000380</name>
</gene>
<dbReference type="Proteomes" id="UP000830768">
    <property type="component" value="Chromosome 1"/>
</dbReference>
<sequence length="112" mass="13058">MVNRGRPSKDCLPCRKRKLRCDLKAGTCGQCRRAGLECHGYRNPQDLVFRDQTEVARHKVLVRVGVPVLNLDMDTRCRDAFFGYRVDHLNVCILLVLFFLMIIRRRSLPNWA</sequence>
<dbReference type="EMBL" id="CP090030">
    <property type="protein sequence ID" value="UPK89445.1"/>
    <property type="molecule type" value="Genomic_DNA"/>
</dbReference>
<accession>A0ACD3YKL4</accession>
<reference evidence="1" key="1">
    <citation type="submission" date="2021-11" db="EMBL/GenBank/DDBJ databases">
        <title>Fusarium solani-melongenae Genome sequencing and assembly.</title>
        <authorList>
            <person name="Xie S."/>
            <person name="Huang L."/>
            <person name="Zhang X."/>
        </authorList>
    </citation>
    <scope>NUCLEOTIDE SEQUENCE</scope>
    <source>
        <strain evidence="1">CRI 24-3</strain>
    </source>
</reference>
<proteinExistence type="predicted"/>
<protein>
    <submittedName>
        <fullName evidence="1">Uncharacterized protein</fullName>
    </submittedName>
</protein>
<evidence type="ECO:0000313" key="2">
    <source>
        <dbReference type="Proteomes" id="UP000830768"/>
    </source>
</evidence>
<keyword evidence="2" id="KW-1185">Reference proteome</keyword>
<evidence type="ECO:0000313" key="1">
    <source>
        <dbReference type="EMBL" id="UPK89445.1"/>
    </source>
</evidence>